<name>A0A1T1GRV8_9GAMM</name>
<dbReference type="PANTHER" id="PTHR35535">
    <property type="entry name" value="HEAT SHOCK PROTEIN HSLJ"/>
    <property type="match status" value="1"/>
</dbReference>
<evidence type="ECO:0000313" key="2">
    <source>
        <dbReference type="EMBL" id="OOV80323.1"/>
    </source>
</evidence>
<evidence type="ECO:0000259" key="1">
    <source>
        <dbReference type="Pfam" id="PF03724"/>
    </source>
</evidence>
<organism evidence="2 3">
    <name type="scientific">Acinetobacter amyesii</name>
    <dbReference type="NCBI Taxonomy" id="2942470"/>
    <lineage>
        <taxon>Bacteria</taxon>
        <taxon>Pseudomonadati</taxon>
        <taxon>Pseudomonadota</taxon>
        <taxon>Gammaproteobacteria</taxon>
        <taxon>Moraxellales</taxon>
        <taxon>Moraxellaceae</taxon>
        <taxon>Acinetobacter</taxon>
    </lineage>
</organism>
<feature type="domain" description="DUF306" evidence="1">
    <location>
        <begin position="45"/>
        <end position="151"/>
    </location>
</feature>
<keyword evidence="3" id="KW-1185">Reference proteome</keyword>
<sequence length="154" mass="16976">MLISCLGLMACQSSPTQKVTTKSQGKSHGSSVEQPLKVIRVNDGIQDIPWTIVQIAGQKAKFFHHQPYLQFSSQFRQIQGNTGCNNISGTYVIDTLKHSIDLNARAGYFSCDSALAQEAELSDALQAATQFQIQAKQMTMQNSRGQTVLVLERK</sequence>
<dbReference type="PANTHER" id="PTHR35535:SF2">
    <property type="entry name" value="DUF306 DOMAIN-CONTAINING PROTEIN"/>
    <property type="match status" value="1"/>
</dbReference>
<dbReference type="EMBL" id="MVKX01000010">
    <property type="protein sequence ID" value="OOV80323.1"/>
    <property type="molecule type" value="Genomic_DNA"/>
</dbReference>
<dbReference type="InterPro" id="IPR053147">
    <property type="entry name" value="Hsp_HslJ-like"/>
</dbReference>
<dbReference type="InterPro" id="IPR005184">
    <property type="entry name" value="DUF306_Meta_HslJ"/>
</dbReference>
<reference evidence="2 3" key="1">
    <citation type="submission" date="2017-02" db="EMBL/GenBank/DDBJ databases">
        <title>Acinetobacter sp. ANC 4945, whole genome shotgun sequencing project.</title>
        <authorList>
            <person name="Radolfova-Krizova L."/>
            <person name="Al Atrouni A."/>
            <person name="Nemec A."/>
        </authorList>
    </citation>
    <scope>NUCLEOTIDE SEQUENCE [LARGE SCALE GENOMIC DNA]</scope>
    <source>
        <strain evidence="2 3">ANC 4945</strain>
    </source>
</reference>
<dbReference type="Gene3D" id="2.40.128.270">
    <property type="match status" value="1"/>
</dbReference>
<dbReference type="AlphaFoldDB" id="A0A1T1GRV8"/>
<gene>
    <name evidence="2" type="ORF">B1202_14035</name>
</gene>
<dbReference type="InterPro" id="IPR038670">
    <property type="entry name" value="HslJ-like_sf"/>
</dbReference>
<proteinExistence type="predicted"/>
<protein>
    <recommendedName>
        <fullName evidence="1">DUF306 domain-containing protein</fullName>
    </recommendedName>
</protein>
<comment type="caution">
    <text evidence="2">The sequence shown here is derived from an EMBL/GenBank/DDBJ whole genome shotgun (WGS) entry which is preliminary data.</text>
</comment>
<dbReference type="Pfam" id="PF03724">
    <property type="entry name" value="META"/>
    <property type="match status" value="1"/>
</dbReference>
<accession>A0A1T1GRV8</accession>
<evidence type="ECO:0000313" key="3">
    <source>
        <dbReference type="Proteomes" id="UP000191160"/>
    </source>
</evidence>
<dbReference type="Proteomes" id="UP000191160">
    <property type="component" value="Unassembled WGS sequence"/>
</dbReference>